<sequence length="376" mass="40525">MADRGMDGLTGSAPVVVSGESLDGALASTSRPFRAIRSLPFAAGGHQWRLLFYPRTVLSGFFAAGAELLTGGKVGARSVAPASVGPVQRVLVRTSPPVYFDYSDADIQVVYQNRGWLSEIEPMVADHDLAVVFEMKLTVVPDEPPPAEDRDSAAAVGRMADDVPPSDMAQQLEEVFNSKEGADVAFSVDGEHFAAHRVILAMRSPVFRAAGDGGGRMKESDRGSSAPPITVDEIRPAVFGALLRYIYTDSLPPAITRTAADDDDDVDEHQQNGTGTGNDDMTCDLLVAADRYGVERLKLICERSLCKRLNAGNVADLLAMADRQHCKTLKEACIEFMATSGRMNEVAVSQGYTQLRSSRPLLLLEVLEKSAKFCKD</sequence>
<dbReference type="HOGENOM" id="CLU_004253_2_0_1"/>
<accession>J3MRD0</accession>
<evidence type="ECO:0000313" key="6">
    <source>
        <dbReference type="Proteomes" id="UP000006038"/>
    </source>
</evidence>
<dbReference type="InterPro" id="IPR011333">
    <property type="entry name" value="SKP1/BTB/POZ_sf"/>
</dbReference>
<dbReference type="Gene3D" id="1.25.40.420">
    <property type="match status" value="1"/>
</dbReference>
<reference evidence="5" key="1">
    <citation type="journal article" date="2013" name="Nat. Commun.">
        <title>Whole-genome sequencing of Oryza brachyantha reveals mechanisms underlying Oryza genome evolution.</title>
        <authorList>
            <person name="Chen J."/>
            <person name="Huang Q."/>
            <person name="Gao D."/>
            <person name="Wang J."/>
            <person name="Lang Y."/>
            <person name="Liu T."/>
            <person name="Li B."/>
            <person name="Bai Z."/>
            <person name="Luis Goicoechea J."/>
            <person name="Liang C."/>
            <person name="Chen C."/>
            <person name="Zhang W."/>
            <person name="Sun S."/>
            <person name="Liao Y."/>
            <person name="Zhang X."/>
            <person name="Yang L."/>
            <person name="Song C."/>
            <person name="Wang M."/>
            <person name="Shi J."/>
            <person name="Liu G."/>
            <person name="Liu J."/>
            <person name="Zhou H."/>
            <person name="Zhou W."/>
            <person name="Yu Q."/>
            <person name="An N."/>
            <person name="Chen Y."/>
            <person name="Cai Q."/>
            <person name="Wang B."/>
            <person name="Liu B."/>
            <person name="Min J."/>
            <person name="Huang Y."/>
            <person name="Wu H."/>
            <person name="Li Z."/>
            <person name="Zhang Y."/>
            <person name="Yin Y."/>
            <person name="Song W."/>
            <person name="Jiang J."/>
            <person name="Jackson S.A."/>
            <person name="Wing R.A."/>
            <person name="Wang J."/>
            <person name="Chen M."/>
        </authorList>
    </citation>
    <scope>NUCLEOTIDE SEQUENCE [LARGE SCALE GENOMIC DNA]</scope>
    <source>
        <strain evidence="5">cv. IRGC 101232</strain>
    </source>
</reference>
<evidence type="ECO:0000256" key="2">
    <source>
        <dbReference type="ARBA" id="ARBA00010846"/>
    </source>
</evidence>
<organism evidence="5">
    <name type="scientific">Oryza brachyantha</name>
    <name type="common">malo sina</name>
    <dbReference type="NCBI Taxonomy" id="4533"/>
    <lineage>
        <taxon>Eukaryota</taxon>
        <taxon>Viridiplantae</taxon>
        <taxon>Streptophyta</taxon>
        <taxon>Embryophyta</taxon>
        <taxon>Tracheophyta</taxon>
        <taxon>Spermatophyta</taxon>
        <taxon>Magnoliopsida</taxon>
        <taxon>Liliopsida</taxon>
        <taxon>Poales</taxon>
        <taxon>Poaceae</taxon>
        <taxon>BOP clade</taxon>
        <taxon>Oryzoideae</taxon>
        <taxon>Oryzeae</taxon>
        <taxon>Oryzinae</taxon>
        <taxon>Oryza</taxon>
    </lineage>
</organism>
<dbReference type="InterPro" id="IPR045005">
    <property type="entry name" value="BPM1-6"/>
</dbReference>
<comment type="pathway">
    <text evidence="1">Protein modification; protein ubiquitination.</text>
</comment>
<feature type="region of interest" description="Disordered" evidence="3">
    <location>
        <begin position="257"/>
        <end position="277"/>
    </location>
</feature>
<dbReference type="SMART" id="SM00225">
    <property type="entry name" value="BTB"/>
    <property type="match status" value="1"/>
</dbReference>
<dbReference type="InterPro" id="IPR056423">
    <property type="entry name" value="BACK_BPM_SPOP"/>
</dbReference>
<dbReference type="Proteomes" id="UP000006038">
    <property type="component" value="Chromosome 8"/>
</dbReference>
<dbReference type="PROSITE" id="PS50097">
    <property type="entry name" value="BTB"/>
    <property type="match status" value="1"/>
</dbReference>
<dbReference type="Gene3D" id="3.30.710.10">
    <property type="entry name" value="Potassium Channel Kv1.1, Chain A"/>
    <property type="match status" value="1"/>
</dbReference>
<dbReference type="InterPro" id="IPR000210">
    <property type="entry name" value="BTB/POZ_dom"/>
</dbReference>
<dbReference type="SUPFAM" id="SSF54695">
    <property type="entry name" value="POZ domain"/>
    <property type="match status" value="1"/>
</dbReference>
<dbReference type="EnsemblPlants" id="OB08G16590.1">
    <property type="protein sequence ID" value="OB08G16590.1"/>
    <property type="gene ID" value="OB08G16590"/>
</dbReference>
<dbReference type="GO" id="GO:0016567">
    <property type="term" value="P:protein ubiquitination"/>
    <property type="evidence" value="ECO:0007669"/>
    <property type="project" value="InterPro"/>
</dbReference>
<evidence type="ECO:0000256" key="1">
    <source>
        <dbReference type="ARBA" id="ARBA00004906"/>
    </source>
</evidence>
<dbReference type="PANTHER" id="PTHR26379:SF438">
    <property type="entry name" value="OS08G0128700 PROTEIN"/>
    <property type="match status" value="1"/>
</dbReference>
<evidence type="ECO:0000256" key="3">
    <source>
        <dbReference type="SAM" id="MobiDB-lite"/>
    </source>
</evidence>
<keyword evidence="6" id="KW-1185">Reference proteome</keyword>
<dbReference type="Pfam" id="PF24570">
    <property type="entry name" value="BACK_BPM_SPOP"/>
    <property type="match status" value="1"/>
</dbReference>
<dbReference type="Pfam" id="PF00651">
    <property type="entry name" value="BTB"/>
    <property type="match status" value="1"/>
</dbReference>
<protein>
    <recommendedName>
        <fullName evidence="4">BTB domain-containing protein</fullName>
    </recommendedName>
</protein>
<dbReference type="AlphaFoldDB" id="J3MRD0"/>
<reference evidence="5" key="2">
    <citation type="submission" date="2013-04" db="UniProtKB">
        <authorList>
            <consortium name="EnsemblPlants"/>
        </authorList>
    </citation>
    <scope>IDENTIFICATION</scope>
</reference>
<dbReference type="eggNOG" id="KOG1987">
    <property type="taxonomic scope" value="Eukaryota"/>
</dbReference>
<comment type="similarity">
    <text evidence="2">Belongs to the Tdpoz family.</text>
</comment>
<dbReference type="Gramene" id="OB08G16590.1">
    <property type="protein sequence ID" value="OB08G16590.1"/>
    <property type="gene ID" value="OB08G16590"/>
</dbReference>
<evidence type="ECO:0000259" key="4">
    <source>
        <dbReference type="PROSITE" id="PS50097"/>
    </source>
</evidence>
<evidence type="ECO:0000313" key="5">
    <source>
        <dbReference type="EnsemblPlants" id="OB08G16590.1"/>
    </source>
</evidence>
<proteinExistence type="inferred from homology"/>
<feature type="domain" description="BTB" evidence="4">
    <location>
        <begin position="182"/>
        <end position="255"/>
    </location>
</feature>
<name>J3MRD0_ORYBR</name>
<dbReference type="PANTHER" id="PTHR26379">
    <property type="entry name" value="BTB/POZ AND MATH DOMAIN-CONTAINING PROTEIN 1"/>
    <property type="match status" value="1"/>
</dbReference>